<dbReference type="RefSeq" id="XP_022245688.1">
    <property type="nucleotide sequence ID" value="XM_022389980.1"/>
</dbReference>
<keyword evidence="3" id="KW-1185">Reference proteome</keyword>
<organism evidence="3 4">
    <name type="scientific">Limulus polyphemus</name>
    <name type="common">Atlantic horseshoe crab</name>
    <dbReference type="NCBI Taxonomy" id="6850"/>
    <lineage>
        <taxon>Eukaryota</taxon>
        <taxon>Metazoa</taxon>
        <taxon>Ecdysozoa</taxon>
        <taxon>Arthropoda</taxon>
        <taxon>Chelicerata</taxon>
        <taxon>Merostomata</taxon>
        <taxon>Xiphosura</taxon>
        <taxon>Limulidae</taxon>
        <taxon>Limulus</taxon>
    </lineage>
</organism>
<evidence type="ECO:0000256" key="1">
    <source>
        <dbReference type="SAM" id="MobiDB-lite"/>
    </source>
</evidence>
<accession>A0ABM1SPY2</accession>
<evidence type="ECO:0000313" key="4">
    <source>
        <dbReference type="RefSeq" id="XP_022245688.1"/>
    </source>
</evidence>
<dbReference type="InterPro" id="IPR001849">
    <property type="entry name" value="PH_domain"/>
</dbReference>
<feature type="domain" description="PH" evidence="2">
    <location>
        <begin position="18"/>
        <end position="93"/>
    </location>
</feature>
<name>A0ABM1SPY2_LIMPO</name>
<dbReference type="GeneID" id="106462660"/>
<feature type="compositionally biased region" description="Basic residues" evidence="1">
    <location>
        <begin position="125"/>
        <end position="137"/>
    </location>
</feature>
<sequence>MQKTRREIPAPSSFVQPRKTGYLRKYIQRTWFLPGSWKRRFCILNGNKMYTYENEGCKGTEKSSGVINLDYYDLCLEGGTKESKRASNVFIITSSVLGCFEVTTIRHTSDGSLELPSGERLYTPTKHRDRGPRGRRLPQRKTVITTLGGEYDLRYRASSLSELENVDFDRNGPWLYSSSDISVPRRTNSGSALAFQHSSSEGSDIEGAFGTTTLNQNFSYT</sequence>
<dbReference type="Pfam" id="PF00169">
    <property type="entry name" value="PH"/>
    <property type="match status" value="1"/>
</dbReference>
<dbReference type="Gene3D" id="2.30.29.30">
    <property type="entry name" value="Pleckstrin-homology domain (PH domain)/Phosphotyrosine-binding domain (PTB)"/>
    <property type="match status" value="1"/>
</dbReference>
<dbReference type="SUPFAM" id="SSF50729">
    <property type="entry name" value="PH domain-like"/>
    <property type="match status" value="1"/>
</dbReference>
<protein>
    <submittedName>
        <fullName evidence="4">Uncharacterized protein LOC106462660 isoform X2</fullName>
    </submittedName>
</protein>
<dbReference type="Proteomes" id="UP000694941">
    <property type="component" value="Unplaced"/>
</dbReference>
<reference evidence="4" key="1">
    <citation type="submission" date="2025-08" db="UniProtKB">
        <authorList>
            <consortium name="RefSeq"/>
        </authorList>
    </citation>
    <scope>IDENTIFICATION</scope>
    <source>
        <tissue evidence="4">Muscle</tissue>
    </source>
</reference>
<proteinExistence type="predicted"/>
<feature type="region of interest" description="Disordered" evidence="1">
    <location>
        <begin position="116"/>
        <end position="137"/>
    </location>
</feature>
<gene>
    <name evidence="4" type="primary">LOC106462660</name>
</gene>
<dbReference type="InterPro" id="IPR011993">
    <property type="entry name" value="PH-like_dom_sf"/>
</dbReference>
<evidence type="ECO:0000259" key="2">
    <source>
        <dbReference type="Pfam" id="PF00169"/>
    </source>
</evidence>
<evidence type="ECO:0000313" key="3">
    <source>
        <dbReference type="Proteomes" id="UP000694941"/>
    </source>
</evidence>